<sequence length="100" mass="10895">MVNDVEKRWNDPPTFRAAAIYVVVVVVMAGLSFFVFGMTRAPIGALGVPVLLFAGGVGAFLKTYCVWRAEGVWPIWHGAGWFLLTLMLVSLSVPVLALSR</sequence>
<accession>A0A1W9ZK66</accession>
<organism evidence="2 3">
    <name type="scientific">Mycobacterium angelicum</name>
    <dbReference type="NCBI Taxonomy" id="470074"/>
    <lineage>
        <taxon>Bacteria</taxon>
        <taxon>Bacillati</taxon>
        <taxon>Actinomycetota</taxon>
        <taxon>Actinomycetes</taxon>
        <taxon>Mycobacteriales</taxon>
        <taxon>Mycobacteriaceae</taxon>
        <taxon>Mycobacterium</taxon>
    </lineage>
</organism>
<keyword evidence="1" id="KW-1133">Transmembrane helix</keyword>
<reference evidence="2 3" key="1">
    <citation type="submission" date="2017-02" db="EMBL/GenBank/DDBJ databases">
        <title>The new phylogeny of genus Mycobacterium.</title>
        <authorList>
            <person name="Tortoli E."/>
            <person name="Trovato A."/>
            <person name="Cirillo D.M."/>
        </authorList>
    </citation>
    <scope>NUCLEOTIDE SEQUENCE [LARGE SCALE GENOMIC DNA]</scope>
    <source>
        <strain evidence="2 3">DSM 45057</strain>
    </source>
</reference>
<keyword evidence="1" id="KW-0812">Transmembrane</keyword>
<protein>
    <recommendedName>
        <fullName evidence="4">Transmembrane protein</fullName>
    </recommendedName>
</protein>
<feature type="transmembrane region" description="Helical" evidence="1">
    <location>
        <begin position="43"/>
        <end position="61"/>
    </location>
</feature>
<gene>
    <name evidence="2" type="ORF">BST12_19935</name>
</gene>
<dbReference type="Proteomes" id="UP000192284">
    <property type="component" value="Unassembled WGS sequence"/>
</dbReference>
<dbReference type="RefSeq" id="WP_083114846.1">
    <property type="nucleotide sequence ID" value="NZ_JACKTS010000023.1"/>
</dbReference>
<dbReference type="OrthoDB" id="4563543at2"/>
<dbReference type="EMBL" id="MVHE01000040">
    <property type="protein sequence ID" value="ORA17261.1"/>
    <property type="molecule type" value="Genomic_DNA"/>
</dbReference>
<evidence type="ECO:0008006" key="4">
    <source>
        <dbReference type="Google" id="ProtNLM"/>
    </source>
</evidence>
<evidence type="ECO:0000256" key="1">
    <source>
        <dbReference type="SAM" id="Phobius"/>
    </source>
</evidence>
<comment type="caution">
    <text evidence="2">The sequence shown here is derived from an EMBL/GenBank/DDBJ whole genome shotgun (WGS) entry which is preliminary data.</text>
</comment>
<evidence type="ECO:0000313" key="2">
    <source>
        <dbReference type="EMBL" id="ORA17261.1"/>
    </source>
</evidence>
<keyword evidence="3" id="KW-1185">Reference proteome</keyword>
<feature type="transmembrane region" description="Helical" evidence="1">
    <location>
        <begin position="15"/>
        <end position="36"/>
    </location>
</feature>
<feature type="transmembrane region" description="Helical" evidence="1">
    <location>
        <begin position="81"/>
        <end position="99"/>
    </location>
</feature>
<evidence type="ECO:0000313" key="3">
    <source>
        <dbReference type="Proteomes" id="UP000192284"/>
    </source>
</evidence>
<keyword evidence="1" id="KW-0472">Membrane</keyword>
<name>A0A1W9ZK66_MYCAN</name>
<proteinExistence type="predicted"/>
<dbReference type="AlphaFoldDB" id="A0A1W9ZK66"/>